<reference evidence="1" key="1">
    <citation type="journal article" date="2022" name="Front. Genet.">
        <title>Chromosome-Scale Assembly of the Dendrobium nobile Genome Provides Insights Into the Molecular Mechanism of the Biosynthesis of the Medicinal Active Ingredient of Dendrobium.</title>
        <authorList>
            <person name="Xu Q."/>
            <person name="Niu S.-C."/>
            <person name="Li K.-L."/>
            <person name="Zheng P.-J."/>
            <person name="Zhang X.-J."/>
            <person name="Jia Y."/>
            <person name="Liu Y."/>
            <person name="Niu Y.-X."/>
            <person name="Yu L.-H."/>
            <person name="Chen D.-F."/>
            <person name="Zhang G.-Q."/>
        </authorList>
    </citation>
    <scope>NUCLEOTIDE SEQUENCE</scope>
    <source>
        <tissue evidence="1">Leaf</tissue>
    </source>
</reference>
<sequence length="92" mass="10849">MNLSSDGRLFKDEKVGKQKFLQQQQKFFIFIKVCKASDREVHIAYLAQLSFQSNTILNPKTKGSWLKLFNTNLSFIWDDFLTALKANFYYKN</sequence>
<organism evidence="1 2">
    <name type="scientific">Dendrobium nobile</name>
    <name type="common">Orchid</name>
    <dbReference type="NCBI Taxonomy" id="94219"/>
    <lineage>
        <taxon>Eukaryota</taxon>
        <taxon>Viridiplantae</taxon>
        <taxon>Streptophyta</taxon>
        <taxon>Embryophyta</taxon>
        <taxon>Tracheophyta</taxon>
        <taxon>Spermatophyta</taxon>
        <taxon>Magnoliopsida</taxon>
        <taxon>Liliopsida</taxon>
        <taxon>Asparagales</taxon>
        <taxon>Orchidaceae</taxon>
        <taxon>Epidendroideae</taxon>
        <taxon>Malaxideae</taxon>
        <taxon>Dendrobiinae</taxon>
        <taxon>Dendrobium</taxon>
    </lineage>
</organism>
<name>A0A8T3ADN8_DENNO</name>
<evidence type="ECO:0000313" key="1">
    <source>
        <dbReference type="EMBL" id="KAI0494269.1"/>
    </source>
</evidence>
<dbReference type="EMBL" id="JAGYWB010000017">
    <property type="protein sequence ID" value="KAI0494269.1"/>
    <property type="molecule type" value="Genomic_DNA"/>
</dbReference>
<proteinExistence type="predicted"/>
<protein>
    <submittedName>
        <fullName evidence="1">Uncharacterized protein</fullName>
    </submittedName>
</protein>
<keyword evidence="2" id="KW-1185">Reference proteome</keyword>
<dbReference type="Proteomes" id="UP000829196">
    <property type="component" value="Unassembled WGS sequence"/>
</dbReference>
<evidence type="ECO:0000313" key="2">
    <source>
        <dbReference type="Proteomes" id="UP000829196"/>
    </source>
</evidence>
<comment type="caution">
    <text evidence="1">The sequence shown here is derived from an EMBL/GenBank/DDBJ whole genome shotgun (WGS) entry which is preliminary data.</text>
</comment>
<gene>
    <name evidence="1" type="ORF">KFK09_024401</name>
</gene>
<accession>A0A8T3ADN8</accession>
<dbReference type="AlphaFoldDB" id="A0A8T3ADN8"/>